<dbReference type="EMBL" id="KV417540">
    <property type="protein sequence ID" value="KZP22402.1"/>
    <property type="molecule type" value="Genomic_DNA"/>
</dbReference>
<evidence type="ECO:0000313" key="2">
    <source>
        <dbReference type="Proteomes" id="UP000076532"/>
    </source>
</evidence>
<proteinExistence type="predicted"/>
<gene>
    <name evidence="1" type="ORF">FIBSPDRAFT_859707</name>
</gene>
<evidence type="ECO:0000313" key="1">
    <source>
        <dbReference type="EMBL" id="KZP22402.1"/>
    </source>
</evidence>
<dbReference type="AlphaFoldDB" id="A0A166KZ51"/>
<keyword evidence="2" id="KW-1185">Reference proteome</keyword>
<protein>
    <submittedName>
        <fullName evidence="1">Uncharacterized protein</fullName>
    </submittedName>
</protein>
<name>A0A166KZ51_9AGAM</name>
<reference evidence="1 2" key="1">
    <citation type="journal article" date="2016" name="Mol. Biol. Evol.">
        <title>Comparative Genomics of Early-Diverging Mushroom-Forming Fungi Provides Insights into the Origins of Lignocellulose Decay Capabilities.</title>
        <authorList>
            <person name="Nagy L.G."/>
            <person name="Riley R."/>
            <person name="Tritt A."/>
            <person name="Adam C."/>
            <person name="Daum C."/>
            <person name="Floudas D."/>
            <person name="Sun H."/>
            <person name="Yadav J.S."/>
            <person name="Pangilinan J."/>
            <person name="Larsson K.H."/>
            <person name="Matsuura K."/>
            <person name="Barry K."/>
            <person name="Labutti K."/>
            <person name="Kuo R."/>
            <person name="Ohm R.A."/>
            <person name="Bhattacharya S.S."/>
            <person name="Shirouzu T."/>
            <person name="Yoshinaga Y."/>
            <person name="Martin F.M."/>
            <person name="Grigoriev I.V."/>
            <person name="Hibbett D.S."/>
        </authorList>
    </citation>
    <scope>NUCLEOTIDE SEQUENCE [LARGE SCALE GENOMIC DNA]</scope>
    <source>
        <strain evidence="1 2">CBS 109695</strain>
    </source>
</reference>
<accession>A0A166KZ51</accession>
<sequence>MSTIDEDSDALWLFWQNTILEAQVAGHPIRKIMLPQTAMTSKAAEAMLKMQELVEIEAFYVDWPTPFQRESE</sequence>
<dbReference type="Proteomes" id="UP000076532">
    <property type="component" value="Unassembled WGS sequence"/>
</dbReference>
<organism evidence="1 2">
    <name type="scientific">Athelia psychrophila</name>
    <dbReference type="NCBI Taxonomy" id="1759441"/>
    <lineage>
        <taxon>Eukaryota</taxon>
        <taxon>Fungi</taxon>
        <taxon>Dikarya</taxon>
        <taxon>Basidiomycota</taxon>
        <taxon>Agaricomycotina</taxon>
        <taxon>Agaricomycetes</taxon>
        <taxon>Agaricomycetidae</taxon>
        <taxon>Atheliales</taxon>
        <taxon>Atheliaceae</taxon>
        <taxon>Athelia</taxon>
    </lineage>
</organism>